<dbReference type="Proteomes" id="UP000236884">
    <property type="component" value="Chromosome"/>
</dbReference>
<gene>
    <name evidence="1" type="ORF">GJW-30_1_01620</name>
</gene>
<reference evidence="1 2" key="1">
    <citation type="submission" date="2015-08" db="EMBL/GenBank/DDBJ databases">
        <title>Investigation of the bacterial diversity of lava forest soil.</title>
        <authorList>
            <person name="Lee J.S."/>
        </authorList>
    </citation>
    <scope>NUCLEOTIDE SEQUENCE [LARGE SCALE GENOMIC DNA]</scope>
    <source>
        <strain evidence="1 2">GJW-30</strain>
    </source>
</reference>
<accession>A0A0S3PT76</accession>
<sequence>MPSTSVTANDLPVAKAPQTQPLGLSAGLYAVATASENFPQFESATDVHNLLEKKSRLLGAEIRMLEQRRQALRAMEKARDAVYGELAASVAMLTSSANALTASLNDAEMPDQVGAAFDGNLESLDRLENVTAALITNFHCWRAAWEQYALTCNRAKILKAEMSAAEPLVDA</sequence>
<dbReference type="KEGG" id="vgo:GJW-30_1_01620"/>
<dbReference type="AlphaFoldDB" id="A0A0S3PT76"/>
<organism evidence="1 2">
    <name type="scientific">Variibacter gotjawalensis</name>
    <dbReference type="NCBI Taxonomy" id="1333996"/>
    <lineage>
        <taxon>Bacteria</taxon>
        <taxon>Pseudomonadati</taxon>
        <taxon>Pseudomonadota</taxon>
        <taxon>Alphaproteobacteria</taxon>
        <taxon>Hyphomicrobiales</taxon>
        <taxon>Nitrobacteraceae</taxon>
        <taxon>Variibacter</taxon>
    </lineage>
</organism>
<name>A0A0S3PT76_9BRAD</name>
<keyword evidence="2" id="KW-1185">Reference proteome</keyword>
<proteinExistence type="predicted"/>
<evidence type="ECO:0000313" key="2">
    <source>
        <dbReference type="Proteomes" id="UP000236884"/>
    </source>
</evidence>
<dbReference type="EMBL" id="AP014946">
    <property type="protein sequence ID" value="BAT59091.1"/>
    <property type="molecule type" value="Genomic_DNA"/>
</dbReference>
<protein>
    <submittedName>
        <fullName evidence="1">Uncharacterized protein</fullName>
    </submittedName>
</protein>
<evidence type="ECO:0000313" key="1">
    <source>
        <dbReference type="EMBL" id="BAT59091.1"/>
    </source>
</evidence>
<dbReference type="RefSeq" id="WP_157746712.1">
    <property type="nucleotide sequence ID" value="NZ_AP014946.1"/>
</dbReference>